<dbReference type="InterPro" id="IPR017441">
    <property type="entry name" value="Protein_kinase_ATP_BS"/>
</dbReference>
<dbReference type="PROSITE" id="PS50011">
    <property type="entry name" value="PROTEIN_KINASE_DOM"/>
    <property type="match status" value="1"/>
</dbReference>
<evidence type="ECO:0000256" key="8">
    <source>
        <dbReference type="ARBA" id="ARBA00048679"/>
    </source>
</evidence>
<dbReference type="EC" id="2.7.11.1" evidence="1"/>
<keyword evidence="3" id="KW-0808">Transferase</keyword>
<dbReference type="Pfam" id="PF00069">
    <property type="entry name" value="Pkinase"/>
    <property type="match status" value="1"/>
</dbReference>
<feature type="binding site" evidence="9">
    <location>
        <position position="104"/>
    </location>
    <ligand>
        <name>ATP</name>
        <dbReference type="ChEBI" id="CHEBI:30616"/>
    </ligand>
</feature>
<dbReference type="PANTHER" id="PTHR24363">
    <property type="entry name" value="SERINE/THREONINE PROTEIN KINASE"/>
    <property type="match status" value="1"/>
</dbReference>
<dbReference type="Gene3D" id="3.30.200.20">
    <property type="entry name" value="Phosphorylase Kinase, domain 1"/>
    <property type="match status" value="1"/>
</dbReference>
<evidence type="ECO:0000256" key="2">
    <source>
        <dbReference type="ARBA" id="ARBA00022527"/>
    </source>
</evidence>
<organism evidence="13 14">
    <name type="scientific">Dictyobacter formicarum</name>
    <dbReference type="NCBI Taxonomy" id="2778368"/>
    <lineage>
        <taxon>Bacteria</taxon>
        <taxon>Bacillati</taxon>
        <taxon>Chloroflexota</taxon>
        <taxon>Ktedonobacteria</taxon>
        <taxon>Ktedonobacterales</taxon>
        <taxon>Dictyobacteraceae</taxon>
        <taxon>Dictyobacter</taxon>
    </lineage>
</organism>
<keyword evidence="2" id="KW-0723">Serine/threonine-protein kinase</keyword>
<dbReference type="PANTHER" id="PTHR24363:SF0">
    <property type="entry name" value="SERINE_THREONINE KINASE LIKE DOMAIN CONTAINING 1"/>
    <property type="match status" value="1"/>
</dbReference>
<keyword evidence="4 9" id="KW-0547">Nucleotide-binding</keyword>
<evidence type="ECO:0000256" key="9">
    <source>
        <dbReference type="PROSITE-ProRule" id="PRU10141"/>
    </source>
</evidence>
<dbReference type="RefSeq" id="WP_201365213.1">
    <property type="nucleotide sequence ID" value="NZ_BNJJ01000018.1"/>
</dbReference>
<evidence type="ECO:0000313" key="14">
    <source>
        <dbReference type="Proteomes" id="UP000635565"/>
    </source>
</evidence>
<evidence type="ECO:0000313" key="13">
    <source>
        <dbReference type="EMBL" id="GHO87683.1"/>
    </source>
</evidence>
<dbReference type="CDD" id="cd14014">
    <property type="entry name" value="STKc_PknB_like"/>
    <property type="match status" value="1"/>
</dbReference>
<dbReference type="PROSITE" id="PS00107">
    <property type="entry name" value="PROTEIN_KINASE_ATP"/>
    <property type="match status" value="1"/>
</dbReference>
<evidence type="ECO:0000256" key="4">
    <source>
        <dbReference type="ARBA" id="ARBA00022741"/>
    </source>
</evidence>
<dbReference type="Proteomes" id="UP000635565">
    <property type="component" value="Unassembled WGS sequence"/>
</dbReference>
<evidence type="ECO:0000256" key="6">
    <source>
        <dbReference type="ARBA" id="ARBA00022840"/>
    </source>
</evidence>
<accession>A0ABQ3VQ05</accession>
<dbReference type="InterPro" id="IPR011009">
    <property type="entry name" value="Kinase-like_dom_sf"/>
</dbReference>
<feature type="domain" description="Protein kinase" evidence="12">
    <location>
        <begin position="74"/>
        <end position="329"/>
    </location>
</feature>
<gene>
    <name evidence="13" type="ORF">KSZ_56890</name>
</gene>
<evidence type="ECO:0000256" key="1">
    <source>
        <dbReference type="ARBA" id="ARBA00012513"/>
    </source>
</evidence>
<keyword evidence="6 9" id="KW-0067">ATP-binding</keyword>
<feature type="transmembrane region" description="Helical" evidence="11">
    <location>
        <begin position="385"/>
        <end position="404"/>
    </location>
</feature>
<evidence type="ECO:0000256" key="7">
    <source>
        <dbReference type="ARBA" id="ARBA00047899"/>
    </source>
</evidence>
<keyword evidence="11" id="KW-0812">Transmembrane</keyword>
<comment type="catalytic activity">
    <reaction evidence="8">
        <text>L-seryl-[protein] + ATP = O-phospho-L-seryl-[protein] + ADP + H(+)</text>
        <dbReference type="Rhea" id="RHEA:17989"/>
        <dbReference type="Rhea" id="RHEA-COMP:9863"/>
        <dbReference type="Rhea" id="RHEA-COMP:11604"/>
        <dbReference type="ChEBI" id="CHEBI:15378"/>
        <dbReference type="ChEBI" id="CHEBI:29999"/>
        <dbReference type="ChEBI" id="CHEBI:30616"/>
        <dbReference type="ChEBI" id="CHEBI:83421"/>
        <dbReference type="ChEBI" id="CHEBI:456216"/>
        <dbReference type="EC" id="2.7.11.1"/>
    </reaction>
</comment>
<sequence length="544" mass="58658">MAETTIYCSTCGAANRSQATFCFSCGKPIDHGTGPISKTQIPVSGTVAPSRATTSPGAGSTGVLTRGQRLRERYHILSLIGRGGMGAVYKAEDSALGQRLVAIKEMSMGAIYPQEVTEAAENFKQEALMLAKLQHANLPSIYDHFSENGRWYLVMSYIEGESLEHELEKSPSGKLAMHDVLQIGIELCNVLDYLHSHQPPIIFRDLKPSNIMRTTQGAIYLIDFGIARHFKPGQARDTANYGTAGYAPPEQFGKAQTTPRSDIYSLGVTLHQLLSGRDPSLTPFKFPSLQSLGITVPVELENLLTRMLSSDVDFRPASMLEVKRALQKIGTSPSSTGTREQSPKHIPTVSAASLAPTRYAPPTPQQASPTIHSGLPQKSHSSSKLLLMVGGIVLIGIIIISLVVNSHLPAKTSSYSGSNNTIDTTPTSIYPQLQKAYAGYETDSMIPNDRSPWALSGIKEDASGNFTGQQIGLGVNSLGYPVHGYVTTDNRIIFSENASDSENVSGYSLTATFDGVIYSDGHIAGTWQVQGNPDHGQWYATPPN</sequence>
<protein>
    <recommendedName>
        <fullName evidence="1">non-specific serine/threonine protein kinase</fullName>
        <ecNumber evidence="1">2.7.11.1</ecNumber>
    </recommendedName>
</protein>
<keyword evidence="11" id="KW-0472">Membrane</keyword>
<evidence type="ECO:0000259" key="12">
    <source>
        <dbReference type="PROSITE" id="PS50011"/>
    </source>
</evidence>
<evidence type="ECO:0000256" key="5">
    <source>
        <dbReference type="ARBA" id="ARBA00022777"/>
    </source>
</evidence>
<evidence type="ECO:0000256" key="3">
    <source>
        <dbReference type="ARBA" id="ARBA00022679"/>
    </source>
</evidence>
<dbReference type="SUPFAM" id="SSF56112">
    <property type="entry name" value="Protein kinase-like (PK-like)"/>
    <property type="match status" value="1"/>
</dbReference>
<keyword evidence="14" id="KW-1185">Reference proteome</keyword>
<name>A0ABQ3VQ05_9CHLR</name>
<keyword evidence="11" id="KW-1133">Transmembrane helix</keyword>
<feature type="compositionally biased region" description="Polar residues" evidence="10">
    <location>
        <begin position="365"/>
        <end position="376"/>
    </location>
</feature>
<proteinExistence type="predicted"/>
<reference evidence="13 14" key="1">
    <citation type="journal article" date="2021" name="Int. J. Syst. Evol. Microbiol.">
        <title>Reticulibacter mediterranei gen. nov., sp. nov., within the new family Reticulibacteraceae fam. nov., and Ktedonospora formicarum gen. nov., sp. nov., Ktedonobacter robiniae sp. nov., Dictyobacter formicarum sp. nov. and Dictyobacter arantiisoli sp. nov., belonging to the class Ktedonobacteria.</title>
        <authorList>
            <person name="Yabe S."/>
            <person name="Zheng Y."/>
            <person name="Wang C.M."/>
            <person name="Sakai Y."/>
            <person name="Abe K."/>
            <person name="Yokota A."/>
            <person name="Donadio S."/>
            <person name="Cavaletti L."/>
            <person name="Monciardini P."/>
        </authorList>
    </citation>
    <scope>NUCLEOTIDE SEQUENCE [LARGE SCALE GENOMIC DNA]</scope>
    <source>
        <strain evidence="13 14">SOSP1-9</strain>
    </source>
</reference>
<keyword evidence="5" id="KW-0418">Kinase</keyword>
<feature type="region of interest" description="Disordered" evidence="10">
    <location>
        <begin position="356"/>
        <end position="376"/>
    </location>
</feature>
<dbReference type="SMART" id="SM00220">
    <property type="entry name" value="S_TKc"/>
    <property type="match status" value="1"/>
</dbReference>
<dbReference type="InterPro" id="IPR000719">
    <property type="entry name" value="Prot_kinase_dom"/>
</dbReference>
<comment type="catalytic activity">
    <reaction evidence="7">
        <text>L-threonyl-[protein] + ATP = O-phospho-L-threonyl-[protein] + ADP + H(+)</text>
        <dbReference type="Rhea" id="RHEA:46608"/>
        <dbReference type="Rhea" id="RHEA-COMP:11060"/>
        <dbReference type="Rhea" id="RHEA-COMP:11605"/>
        <dbReference type="ChEBI" id="CHEBI:15378"/>
        <dbReference type="ChEBI" id="CHEBI:30013"/>
        <dbReference type="ChEBI" id="CHEBI:30616"/>
        <dbReference type="ChEBI" id="CHEBI:61977"/>
        <dbReference type="ChEBI" id="CHEBI:456216"/>
        <dbReference type="EC" id="2.7.11.1"/>
    </reaction>
</comment>
<dbReference type="EMBL" id="BNJJ01000018">
    <property type="protein sequence ID" value="GHO87683.1"/>
    <property type="molecule type" value="Genomic_DNA"/>
</dbReference>
<comment type="caution">
    <text evidence="13">The sequence shown here is derived from an EMBL/GenBank/DDBJ whole genome shotgun (WGS) entry which is preliminary data.</text>
</comment>
<dbReference type="Gene3D" id="1.10.510.10">
    <property type="entry name" value="Transferase(Phosphotransferase) domain 1"/>
    <property type="match status" value="1"/>
</dbReference>
<evidence type="ECO:0000256" key="10">
    <source>
        <dbReference type="SAM" id="MobiDB-lite"/>
    </source>
</evidence>
<evidence type="ECO:0000256" key="11">
    <source>
        <dbReference type="SAM" id="Phobius"/>
    </source>
</evidence>